<evidence type="ECO:0000256" key="2">
    <source>
        <dbReference type="SAM" id="SignalP"/>
    </source>
</evidence>
<dbReference type="InterPro" id="IPR011623">
    <property type="entry name" value="7TMR_DISM_rcpt_extracell_dom1"/>
</dbReference>
<dbReference type="EMBL" id="JAEDAO010000001">
    <property type="protein sequence ID" value="MBK0392692.1"/>
    <property type="molecule type" value="Genomic_DNA"/>
</dbReference>
<dbReference type="Gene3D" id="3.30.70.270">
    <property type="match status" value="1"/>
</dbReference>
<comment type="caution">
    <text evidence="4">The sequence shown here is derived from an EMBL/GenBank/DDBJ whole genome shotgun (WGS) entry which is preliminary data.</text>
</comment>
<dbReference type="Pfam" id="PF07696">
    <property type="entry name" value="7TMR-DISMED2"/>
    <property type="match status" value="1"/>
</dbReference>
<evidence type="ECO:0000313" key="4">
    <source>
        <dbReference type="EMBL" id="MBK0392692.1"/>
    </source>
</evidence>
<feature type="transmembrane region" description="Helical" evidence="1">
    <location>
        <begin position="368"/>
        <end position="386"/>
    </location>
</feature>
<dbReference type="InterPro" id="IPR043128">
    <property type="entry name" value="Rev_trsase/Diguanyl_cyclase"/>
</dbReference>
<dbReference type="GO" id="GO:0071111">
    <property type="term" value="F:cyclic-guanylate-specific phosphodiesterase activity"/>
    <property type="evidence" value="ECO:0007669"/>
    <property type="project" value="InterPro"/>
</dbReference>
<feature type="chain" id="PRO_5037623542" evidence="2">
    <location>
        <begin position="24"/>
        <end position="564"/>
    </location>
</feature>
<dbReference type="Gene3D" id="2.60.40.2380">
    <property type="match status" value="1"/>
</dbReference>
<dbReference type="InterPro" id="IPR011622">
    <property type="entry name" value="7TMR_DISM_rcpt_extracell_dom2"/>
</dbReference>
<feature type="signal peptide" evidence="2">
    <location>
        <begin position="1"/>
        <end position="23"/>
    </location>
</feature>
<feature type="transmembrane region" description="Helical" evidence="1">
    <location>
        <begin position="184"/>
        <end position="208"/>
    </location>
</feature>
<organism evidence="4 5">
    <name type="scientific">Ramlibacter algicola</name>
    <dbReference type="NCBI Taxonomy" id="2795217"/>
    <lineage>
        <taxon>Bacteria</taxon>
        <taxon>Pseudomonadati</taxon>
        <taxon>Pseudomonadota</taxon>
        <taxon>Betaproteobacteria</taxon>
        <taxon>Burkholderiales</taxon>
        <taxon>Comamonadaceae</taxon>
        <taxon>Ramlibacter</taxon>
    </lineage>
</organism>
<dbReference type="PANTHER" id="PTHR33121:SF70">
    <property type="entry name" value="SIGNALING PROTEIN YKOW"/>
    <property type="match status" value="1"/>
</dbReference>
<protein>
    <submittedName>
        <fullName evidence="4">Diguanylate cyclase</fullName>
    </submittedName>
</protein>
<gene>
    <name evidence="4" type="ORF">I8E28_08820</name>
</gene>
<keyword evidence="1" id="KW-1133">Transmembrane helix</keyword>
<dbReference type="AlphaFoldDB" id="A0A934URM5"/>
<feature type="domain" description="GGDEF" evidence="3">
    <location>
        <begin position="390"/>
        <end position="558"/>
    </location>
</feature>
<feature type="transmembrane region" description="Helical" evidence="1">
    <location>
        <begin position="277"/>
        <end position="298"/>
    </location>
</feature>
<keyword evidence="5" id="KW-1185">Reference proteome</keyword>
<feature type="transmembrane region" description="Helical" evidence="1">
    <location>
        <begin position="250"/>
        <end position="270"/>
    </location>
</feature>
<sequence length="564" mass="61110">MLRFLARLAVAAAGLLLCTFALAQQLAPQEDRNVFPLDGAAQWAMDQQGRWTAADVARNDAIAWQLSPKGGIHRLTTGQALWFRFKVPPLQGEGWLLQIEYPSVNLATLFEVTAEGAVQVAQAGDTVPVAQWPVPHRYPLLPVAVSPDAPRSYLLKIENPHTFSARMELVHRQLTGIREQRTTLLLGIYFGLAGLAALVAAISGVVLHDMTYVRYFVAVTAMALAQAAATGVGGLLLWPHSPWWNDVSSLLLPVLAGTAFLWFIASAVSLADRHKGLNWLVLGLCVAGIATAIGVALVEPSWRFRLQVPVVAVACVAGATILVWAAQRGDRHARWMLYALLPVALTAMLPLAGTAGLIPVSALTVNSMPIAIALELPALLGILLLRNQDRREHGRRLLGLYHTDPATGLPNARVFETRLQEMVARARRMGYASVLLLVDLEDEVQARMNWGATQHHQLALHLAGRLLSIARDPDTVARLGDTRFGMLVEGPLRPDEAACMGQRVVARCLMPVQNQPVAQVLPVRVAQAIVPRDGTDAQELLAALRALLALHGGRPVQSLKRATV</sequence>
<dbReference type="Proteomes" id="UP000617041">
    <property type="component" value="Unassembled WGS sequence"/>
</dbReference>
<proteinExistence type="predicted"/>
<dbReference type="RefSeq" id="WP_200787614.1">
    <property type="nucleotide sequence ID" value="NZ_JAEDAO010000001.1"/>
</dbReference>
<dbReference type="InterPro" id="IPR000160">
    <property type="entry name" value="GGDEF_dom"/>
</dbReference>
<dbReference type="Pfam" id="PF07695">
    <property type="entry name" value="7TMR-DISM_7TM"/>
    <property type="match status" value="1"/>
</dbReference>
<feature type="transmembrane region" description="Helical" evidence="1">
    <location>
        <begin position="304"/>
        <end position="325"/>
    </location>
</feature>
<feature type="transmembrane region" description="Helical" evidence="1">
    <location>
        <begin position="215"/>
        <end position="238"/>
    </location>
</feature>
<dbReference type="Pfam" id="PF00990">
    <property type="entry name" value="GGDEF"/>
    <property type="match status" value="1"/>
</dbReference>
<dbReference type="InterPro" id="IPR050706">
    <property type="entry name" value="Cyclic-di-GMP_PDE-like"/>
</dbReference>
<dbReference type="SMART" id="SM00267">
    <property type="entry name" value="GGDEF"/>
    <property type="match status" value="1"/>
</dbReference>
<feature type="transmembrane region" description="Helical" evidence="1">
    <location>
        <begin position="337"/>
        <end position="362"/>
    </location>
</feature>
<reference evidence="4" key="1">
    <citation type="submission" date="2020-12" db="EMBL/GenBank/DDBJ databases">
        <title>Ramlibacter sp. nov., isolated from a freshwater alga, Cryptomonas.</title>
        <authorList>
            <person name="Kim H.M."/>
            <person name="Jeon C.O."/>
        </authorList>
    </citation>
    <scope>NUCLEOTIDE SEQUENCE</scope>
    <source>
        <strain evidence="4">CrO1</strain>
    </source>
</reference>
<dbReference type="SUPFAM" id="SSF55073">
    <property type="entry name" value="Nucleotide cyclase"/>
    <property type="match status" value="1"/>
</dbReference>
<evidence type="ECO:0000313" key="5">
    <source>
        <dbReference type="Proteomes" id="UP000617041"/>
    </source>
</evidence>
<dbReference type="PANTHER" id="PTHR33121">
    <property type="entry name" value="CYCLIC DI-GMP PHOSPHODIESTERASE PDEF"/>
    <property type="match status" value="1"/>
</dbReference>
<keyword evidence="1" id="KW-0812">Transmembrane</keyword>
<evidence type="ECO:0000259" key="3">
    <source>
        <dbReference type="SMART" id="SM00267"/>
    </source>
</evidence>
<dbReference type="InterPro" id="IPR029787">
    <property type="entry name" value="Nucleotide_cyclase"/>
</dbReference>
<keyword evidence="2" id="KW-0732">Signal</keyword>
<accession>A0A934URM5</accession>
<evidence type="ECO:0000256" key="1">
    <source>
        <dbReference type="SAM" id="Phobius"/>
    </source>
</evidence>
<keyword evidence="1" id="KW-0472">Membrane</keyword>
<name>A0A934URM5_9BURK</name>